<organism evidence="1">
    <name type="scientific">marine metagenome</name>
    <dbReference type="NCBI Taxonomy" id="408172"/>
    <lineage>
        <taxon>unclassified sequences</taxon>
        <taxon>metagenomes</taxon>
        <taxon>ecological metagenomes</taxon>
    </lineage>
</organism>
<dbReference type="AlphaFoldDB" id="A0A381X0H8"/>
<name>A0A381X0H8_9ZZZZ</name>
<accession>A0A381X0H8</accession>
<proteinExistence type="predicted"/>
<protein>
    <submittedName>
        <fullName evidence="1">Uncharacterized protein</fullName>
    </submittedName>
</protein>
<evidence type="ECO:0000313" key="1">
    <source>
        <dbReference type="EMBL" id="SVA58011.1"/>
    </source>
</evidence>
<reference evidence="1" key="1">
    <citation type="submission" date="2018-05" db="EMBL/GenBank/DDBJ databases">
        <authorList>
            <person name="Lanie J.A."/>
            <person name="Ng W.-L."/>
            <person name="Kazmierczak K.M."/>
            <person name="Andrzejewski T.M."/>
            <person name="Davidsen T.M."/>
            <person name="Wayne K.J."/>
            <person name="Tettelin H."/>
            <person name="Glass J.I."/>
            <person name="Rusch D."/>
            <person name="Podicherti R."/>
            <person name="Tsui H.-C.T."/>
            <person name="Winkler M.E."/>
        </authorList>
    </citation>
    <scope>NUCLEOTIDE SEQUENCE</scope>
</reference>
<dbReference type="EMBL" id="UINC01013424">
    <property type="protein sequence ID" value="SVA58011.1"/>
    <property type="molecule type" value="Genomic_DNA"/>
</dbReference>
<sequence length="110" mass="13835">MSKKKYTFPILPLVLEELIYSYKYQLEYNYDTIVEELKSEEGDETIFEVIFYLYEDTLKKYNYKKLKELKDFMIDRFYRDFDFPQYFFKTEDGYLTQDIDEFDIEWFLEQ</sequence>
<gene>
    <name evidence="1" type="ORF">METZ01_LOCUS110865</name>
</gene>